<keyword evidence="4" id="KW-1185">Reference proteome</keyword>
<dbReference type="SUPFAM" id="SSF49482">
    <property type="entry name" value="Aromatic compound dioxygenase"/>
    <property type="match status" value="1"/>
</dbReference>
<organism evidence="3 4">
    <name type="scientific">Gnomoniopsis smithogilvyi</name>
    <dbReference type="NCBI Taxonomy" id="1191159"/>
    <lineage>
        <taxon>Eukaryota</taxon>
        <taxon>Fungi</taxon>
        <taxon>Dikarya</taxon>
        <taxon>Ascomycota</taxon>
        <taxon>Pezizomycotina</taxon>
        <taxon>Sordariomycetes</taxon>
        <taxon>Sordariomycetidae</taxon>
        <taxon>Diaporthales</taxon>
        <taxon>Gnomoniaceae</taxon>
        <taxon>Gnomoniopsis</taxon>
    </lineage>
</organism>
<dbReference type="Proteomes" id="UP001140453">
    <property type="component" value="Unassembled WGS sequence"/>
</dbReference>
<feature type="domain" description="Intradiol ring-cleavage dioxygenases" evidence="2">
    <location>
        <begin position="119"/>
        <end position="231"/>
    </location>
</feature>
<dbReference type="CDD" id="cd03457">
    <property type="entry name" value="intradiol_dioxygenase_like"/>
    <property type="match status" value="1"/>
</dbReference>
<dbReference type="Pfam" id="PF00775">
    <property type="entry name" value="Dioxygenase_C"/>
    <property type="match status" value="1"/>
</dbReference>
<sequence>MHSSAVFVSWLVAFGLVAAHPGHSVEQELAERQAGLANSPRSLNHCAAKIKARGLEARNVQRRSAWAASHGKTIAARDADTVLATDHNETSLGYTLETDEATLFSSNSSCILSPIVTQGPYYVEGEYVRSDIVEDQEGVALHLETQVYDYNTCEPVEGAYVEIWHCNSTGVYSGIVASGNGDSSDTSNLDKTFLRGVSVTDDEGVVTFDTLLPGHYLSRTNHIHAMVHLNATPLANGTLYDLQASAVTQIFFDQTLVDAVEATDYYNTNTQAITTNAEDSIFLGEANDDTDPVASYTLLGDDVTDGLLAWLAFGIDTSVSTTIKPAAVYYESGGVDN</sequence>
<name>A0A9W8YJ71_9PEZI</name>
<dbReference type="GO" id="GO:0008199">
    <property type="term" value="F:ferric iron binding"/>
    <property type="evidence" value="ECO:0007669"/>
    <property type="project" value="InterPro"/>
</dbReference>
<protein>
    <recommendedName>
        <fullName evidence="2">Intradiol ring-cleavage dioxygenases domain-containing protein</fullName>
    </recommendedName>
</protein>
<feature type="chain" id="PRO_5040979219" description="Intradiol ring-cleavage dioxygenases domain-containing protein" evidence="1">
    <location>
        <begin position="20"/>
        <end position="337"/>
    </location>
</feature>
<keyword evidence="1" id="KW-0732">Signal</keyword>
<dbReference type="InterPro" id="IPR015889">
    <property type="entry name" value="Intradiol_dOase_core"/>
</dbReference>
<gene>
    <name evidence="3" type="ORF">N0V93_009177</name>
</gene>
<feature type="signal peptide" evidence="1">
    <location>
        <begin position="1"/>
        <end position="19"/>
    </location>
</feature>
<accession>A0A9W8YJ71</accession>
<dbReference type="OrthoDB" id="121380at2759"/>
<dbReference type="InterPro" id="IPR000627">
    <property type="entry name" value="Intradiol_dOase_C"/>
</dbReference>
<comment type="caution">
    <text evidence="3">The sequence shown here is derived from an EMBL/GenBank/DDBJ whole genome shotgun (WGS) entry which is preliminary data.</text>
</comment>
<dbReference type="Gene3D" id="2.60.130.10">
    <property type="entry name" value="Aromatic compound dioxygenase"/>
    <property type="match status" value="1"/>
</dbReference>
<dbReference type="AlphaFoldDB" id="A0A9W8YJ71"/>
<proteinExistence type="predicted"/>
<dbReference type="GO" id="GO:0016702">
    <property type="term" value="F:oxidoreductase activity, acting on single donors with incorporation of molecular oxygen, incorporation of two atoms of oxygen"/>
    <property type="evidence" value="ECO:0007669"/>
    <property type="project" value="InterPro"/>
</dbReference>
<reference evidence="3" key="1">
    <citation type="submission" date="2022-10" db="EMBL/GenBank/DDBJ databases">
        <title>Tapping the CABI collections for fungal endophytes: first genome assemblies for Collariella, Neodidymelliopsis, Ascochyta clinopodiicola, Didymella pomorum, Didymosphaeria variabile, Neocosmospora piperis and Neocucurbitaria cava.</title>
        <authorList>
            <person name="Hill R."/>
        </authorList>
    </citation>
    <scope>NUCLEOTIDE SEQUENCE</scope>
    <source>
        <strain evidence="3">IMI 355082</strain>
    </source>
</reference>
<evidence type="ECO:0000313" key="4">
    <source>
        <dbReference type="Proteomes" id="UP001140453"/>
    </source>
</evidence>
<evidence type="ECO:0000256" key="1">
    <source>
        <dbReference type="SAM" id="SignalP"/>
    </source>
</evidence>
<dbReference type="PANTHER" id="PTHR34315">
    <property type="match status" value="1"/>
</dbReference>
<dbReference type="PANTHER" id="PTHR34315:SF1">
    <property type="entry name" value="INTRADIOL RING-CLEAVAGE DIOXYGENASES DOMAIN-CONTAINING PROTEIN-RELATED"/>
    <property type="match status" value="1"/>
</dbReference>
<evidence type="ECO:0000259" key="2">
    <source>
        <dbReference type="Pfam" id="PF00775"/>
    </source>
</evidence>
<evidence type="ECO:0000313" key="3">
    <source>
        <dbReference type="EMBL" id="KAJ4386284.1"/>
    </source>
</evidence>
<dbReference type="EMBL" id="JAPEVB010000006">
    <property type="protein sequence ID" value="KAJ4386284.1"/>
    <property type="molecule type" value="Genomic_DNA"/>
</dbReference>